<dbReference type="InterPro" id="IPR012676">
    <property type="entry name" value="TGS-like"/>
</dbReference>
<dbReference type="FunFam" id="3.10.20.30:FF:000001">
    <property type="entry name" value="Ribosome-binding ATPase YchF"/>
    <property type="match status" value="1"/>
</dbReference>
<dbReference type="GO" id="GO:0005737">
    <property type="term" value="C:cytoplasm"/>
    <property type="evidence" value="ECO:0007669"/>
    <property type="project" value="TreeGrafter"/>
</dbReference>
<protein>
    <recommendedName>
        <fullName evidence="3">Obg-like ATPase homolog</fullName>
    </recommendedName>
</protein>
<evidence type="ECO:0000256" key="2">
    <source>
        <dbReference type="ARBA" id="ARBA00022840"/>
    </source>
</evidence>
<dbReference type="InterPro" id="IPR013029">
    <property type="entry name" value="YchF_C"/>
</dbReference>
<dbReference type="EMBL" id="JADGJH010002032">
    <property type="protein sequence ID" value="KAJ3104871.1"/>
    <property type="molecule type" value="Genomic_DNA"/>
</dbReference>
<dbReference type="CDD" id="cd04867">
    <property type="entry name" value="TGS_YchF_OLA1"/>
    <property type="match status" value="1"/>
</dbReference>
<dbReference type="SUPFAM" id="SSF81271">
    <property type="entry name" value="TGS-like"/>
    <property type="match status" value="1"/>
</dbReference>
<feature type="domain" description="OBG-type G" evidence="4">
    <location>
        <begin position="1"/>
        <end position="259"/>
    </location>
</feature>
<dbReference type="PIRSF" id="PIRSF006641">
    <property type="entry name" value="CHP00092"/>
    <property type="match status" value="1"/>
</dbReference>
<dbReference type="Gene3D" id="1.10.150.300">
    <property type="entry name" value="TGS-like domain"/>
    <property type="match status" value="1"/>
</dbReference>
<dbReference type="GO" id="GO:0005525">
    <property type="term" value="F:GTP binding"/>
    <property type="evidence" value="ECO:0007669"/>
    <property type="project" value="InterPro"/>
</dbReference>
<dbReference type="PRINTS" id="PR00326">
    <property type="entry name" value="GTP1OBG"/>
</dbReference>
<evidence type="ECO:0000313" key="6">
    <source>
        <dbReference type="Proteomes" id="UP001211907"/>
    </source>
</evidence>
<dbReference type="GO" id="GO:0016887">
    <property type="term" value="F:ATP hydrolysis activity"/>
    <property type="evidence" value="ECO:0007669"/>
    <property type="project" value="InterPro"/>
</dbReference>
<dbReference type="FunFam" id="1.10.150.300:FF:000001">
    <property type="entry name" value="Ribosome-binding ATPase YchF"/>
    <property type="match status" value="1"/>
</dbReference>
<name>A0AAD5SZA7_9FUNG</name>
<dbReference type="Pfam" id="PF01926">
    <property type="entry name" value="MMR_HSR1"/>
    <property type="match status" value="1"/>
</dbReference>
<dbReference type="GO" id="GO:0005524">
    <property type="term" value="F:ATP binding"/>
    <property type="evidence" value="ECO:0007669"/>
    <property type="project" value="UniProtKB-KW"/>
</dbReference>
<dbReference type="Pfam" id="PF06071">
    <property type="entry name" value="YchF-GTPase_C"/>
    <property type="match status" value="1"/>
</dbReference>
<evidence type="ECO:0000313" key="5">
    <source>
        <dbReference type="EMBL" id="KAJ3104871.1"/>
    </source>
</evidence>
<keyword evidence="1" id="KW-0547">Nucleotide-binding</keyword>
<keyword evidence="2" id="KW-0067">ATP-binding</keyword>
<dbReference type="Gene3D" id="3.40.50.300">
    <property type="entry name" value="P-loop containing nucleotide triphosphate hydrolases"/>
    <property type="match status" value="1"/>
</dbReference>
<sequence>MGVVGLPNVGKSSLFNLLTEQSVAAENFPFCTIEPNEARCAVPDARYEYLCDLWKPPSTQPAYLMVTDIAGLIKGASEGAGLGNAFLSHIQAVDGIFHCVRVFENADVIHVDDSIDPIRDLETIQSELCKKDLDILKKAVAAEELAVKKSGGKFKLSPTFLGMTEKLDKMLKENIPARSGDWSTSEVELINEKMSLITTKPVVYLANMTKADYARKKNKWLAKIHAWIQSHGGGVLIPMSVEFEQELWQADDKEAYLKEAGKAAVEGSPVLASALPKIITQGYKSLNLVNFFTAGEKEVRAWTVYGGATAPEAGGVIHTDFTKAFIKAEVAAFDDFKEHSGGLKSMANVKAAGKYRIEGKNYVVKDGDIIYFQIGTIQKK</sequence>
<evidence type="ECO:0000256" key="3">
    <source>
        <dbReference type="ARBA" id="ARBA00068719"/>
    </source>
</evidence>
<dbReference type="Gene3D" id="3.10.20.30">
    <property type="match status" value="1"/>
</dbReference>
<dbReference type="AlphaFoldDB" id="A0AAD5SZA7"/>
<dbReference type="SUPFAM" id="SSF52540">
    <property type="entry name" value="P-loop containing nucleoside triphosphate hydrolases"/>
    <property type="match status" value="1"/>
</dbReference>
<gene>
    <name evidence="5" type="ORF">HK100_003991</name>
</gene>
<dbReference type="InterPro" id="IPR031167">
    <property type="entry name" value="G_OBG"/>
</dbReference>
<organism evidence="5 6">
    <name type="scientific">Physocladia obscura</name>
    <dbReference type="NCBI Taxonomy" id="109957"/>
    <lineage>
        <taxon>Eukaryota</taxon>
        <taxon>Fungi</taxon>
        <taxon>Fungi incertae sedis</taxon>
        <taxon>Chytridiomycota</taxon>
        <taxon>Chytridiomycota incertae sedis</taxon>
        <taxon>Chytridiomycetes</taxon>
        <taxon>Chytridiales</taxon>
        <taxon>Chytriomycetaceae</taxon>
        <taxon>Physocladia</taxon>
    </lineage>
</organism>
<reference evidence="5" key="1">
    <citation type="submission" date="2020-05" db="EMBL/GenBank/DDBJ databases">
        <title>Phylogenomic resolution of chytrid fungi.</title>
        <authorList>
            <person name="Stajich J.E."/>
            <person name="Amses K."/>
            <person name="Simmons R."/>
            <person name="Seto K."/>
            <person name="Myers J."/>
            <person name="Bonds A."/>
            <person name="Quandt C.A."/>
            <person name="Barry K."/>
            <person name="Liu P."/>
            <person name="Grigoriev I."/>
            <person name="Longcore J.E."/>
            <person name="James T.Y."/>
        </authorList>
    </citation>
    <scope>NUCLEOTIDE SEQUENCE</scope>
    <source>
        <strain evidence="5">JEL0513</strain>
    </source>
</reference>
<dbReference type="PANTHER" id="PTHR23305:SF7">
    <property type="entry name" value="OBG-TYPE G DOMAIN-CONTAINING PROTEIN"/>
    <property type="match status" value="1"/>
</dbReference>
<comment type="caution">
    <text evidence="5">The sequence shown here is derived from an EMBL/GenBank/DDBJ whole genome shotgun (WGS) entry which is preliminary data.</text>
</comment>
<dbReference type="InterPro" id="IPR012675">
    <property type="entry name" value="Beta-grasp_dom_sf"/>
</dbReference>
<dbReference type="CDD" id="cd01900">
    <property type="entry name" value="YchF"/>
    <property type="match status" value="1"/>
</dbReference>
<dbReference type="InterPro" id="IPR041706">
    <property type="entry name" value="YchF_N"/>
</dbReference>
<dbReference type="NCBIfam" id="TIGR00092">
    <property type="entry name" value="redox-regulated ATPase YchF"/>
    <property type="match status" value="1"/>
</dbReference>
<dbReference type="InterPro" id="IPR027417">
    <property type="entry name" value="P-loop_NTPase"/>
</dbReference>
<dbReference type="Proteomes" id="UP001211907">
    <property type="component" value="Unassembled WGS sequence"/>
</dbReference>
<dbReference type="InterPro" id="IPR006073">
    <property type="entry name" value="GTP-bd"/>
</dbReference>
<proteinExistence type="predicted"/>
<dbReference type="InterPro" id="IPR004396">
    <property type="entry name" value="ATPase_YchF/OLA1"/>
</dbReference>
<accession>A0AAD5SZA7</accession>
<dbReference type="PANTHER" id="PTHR23305">
    <property type="entry name" value="OBG GTPASE FAMILY"/>
    <property type="match status" value="1"/>
</dbReference>
<dbReference type="PROSITE" id="PS51710">
    <property type="entry name" value="G_OBG"/>
    <property type="match status" value="1"/>
</dbReference>
<evidence type="ECO:0000259" key="4">
    <source>
        <dbReference type="PROSITE" id="PS51710"/>
    </source>
</evidence>
<dbReference type="InterPro" id="IPR023192">
    <property type="entry name" value="TGS-like_dom_sf"/>
</dbReference>
<evidence type="ECO:0000256" key="1">
    <source>
        <dbReference type="ARBA" id="ARBA00022741"/>
    </source>
</evidence>
<keyword evidence="6" id="KW-1185">Reference proteome</keyword>